<dbReference type="EC" id="2.7.13.3" evidence="2"/>
<evidence type="ECO:0000256" key="5">
    <source>
        <dbReference type="ARBA" id="ARBA00022741"/>
    </source>
</evidence>
<evidence type="ECO:0000256" key="1">
    <source>
        <dbReference type="ARBA" id="ARBA00000085"/>
    </source>
</evidence>
<evidence type="ECO:0000313" key="8">
    <source>
        <dbReference type="EMBL" id="UXN68006.1"/>
    </source>
</evidence>
<keyword evidence="5" id="KW-0547">Nucleotide-binding</keyword>
<dbReference type="RefSeq" id="WP_262165600.1">
    <property type="nucleotide sequence ID" value="NZ_CP104964.1"/>
</dbReference>
<protein>
    <recommendedName>
        <fullName evidence="2">histidine kinase</fullName>
        <ecNumber evidence="2">2.7.13.3</ecNumber>
    </recommendedName>
</protein>
<dbReference type="Gene3D" id="3.30.565.10">
    <property type="entry name" value="Histidine kinase-like ATPase, C-terminal domain"/>
    <property type="match status" value="1"/>
</dbReference>
<dbReference type="PANTHER" id="PTHR41523">
    <property type="entry name" value="TWO-COMPONENT SYSTEM SENSOR PROTEIN"/>
    <property type="match status" value="1"/>
</dbReference>
<keyword evidence="6 8" id="KW-0418">Kinase</keyword>
<dbReference type="GO" id="GO:0016301">
    <property type="term" value="F:kinase activity"/>
    <property type="evidence" value="ECO:0007669"/>
    <property type="project" value="UniProtKB-KW"/>
</dbReference>
<evidence type="ECO:0000256" key="6">
    <source>
        <dbReference type="ARBA" id="ARBA00022777"/>
    </source>
</evidence>
<keyword evidence="9" id="KW-1185">Reference proteome</keyword>
<sequence>MAAALLGDLLSVLLASYDDLGAFSGRIRVSVPRMVVGEMATTTLALIVHELATNSLKYGALSLPTGLVDVSCSARDDAVTVVWTGGPPVVQSTAPAGYGTRLVERSITSALRGSIQYDWAEDGLVVTLKINPERLAV</sequence>
<dbReference type="EMBL" id="CP104964">
    <property type="protein sequence ID" value="UXN68006.1"/>
    <property type="molecule type" value="Genomic_DNA"/>
</dbReference>
<reference evidence="8 9" key="1">
    <citation type="submission" date="2022-09" db="EMBL/GenBank/DDBJ databases">
        <title>Interaction between co-microsymbionts with complementary sets of symbiotic genes in legume-rhizobium systems.</title>
        <authorList>
            <person name="Safronova V."/>
            <person name="Sazanova A."/>
            <person name="Afonin A."/>
            <person name="Chirak E."/>
        </authorList>
    </citation>
    <scope>NUCLEOTIDE SEQUENCE [LARGE SCALE GENOMIC DNA]</scope>
    <source>
        <strain evidence="8 9">A18/4-1</strain>
        <plasmid evidence="8 9">p_unnamed1</plasmid>
    </source>
</reference>
<keyword evidence="7" id="KW-0067">ATP-binding</keyword>
<evidence type="ECO:0000256" key="3">
    <source>
        <dbReference type="ARBA" id="ARBA00022553"/>
    </source>
</evidence>
<evidence type="ECO:0000256" key="2">
    <source>
        <dbReference type="ARBA" id="ARBA00012438"/>
    </source>
</evidence>
<geneLocation type="plasmid" evidence="8 9">
    <name>p_unnamed1</name>
</geneLocation>
<proteinExistence type="predicted"/>
<dbReference type="InterPro" id="IPR036890">
    <property type="entry name" value="HATPase_C_sf"/>
</dbReference>
<name>A0ABY6CAJ2_9HYPH</name>
<gene>
    <name evidence="8" type="ORF">N8A98_00345</name>
</gene>
<dbReference type="SUPFAM" id="SSF55874">
    <property type="entry name" value="ATPase domain of HSP90 chaperone/DNA topoisomerase II/histidine kinase"/>
    <property type="match status" value="1"/>
</dbReference>
<organism evidence="8 9">
    <name type="scientific">Devosia neptuniae</name>
    <dbReference type="NCBI Taxonomy" id="191302"/>
    <lineage>
        <taxon>Bacteria</taxon>
        <taxon>Pseudomonadati</taxon>
        <taxon>Pseudomonadota</taxon>
        <taxon>Alphaproteobacteria</taxon>
        <taxon>Hyphomicrobiales</taxon>
        <taxon>Devosiaceae</taxon>
        <taxon>Devosia</taxon>
    </lineage>
</organism>
<keyword evidence="4" id="KW-0808">Transferase</keyword>
<keyword evidence="3" id="KW-0597">Phosphoprotein</keyword>
<accession>A0ABY6CAJ2</accession>
<comment type="catalytic activity">
    <reaction evidence="1">
        <text>ATP + protein L-histidine = ADP + protein N-phospho-L-histidine.</text>
        <dbReference type="EC" id="2.7.13.3"/>
    </reaction>
</comment>
<evidence type="ECO:0000256" key="7">
    <source>
        <dbReference type="ARBA" id="ARBA00022840"/>
    </source>
</evidence>
<evidence type="ECO:0000256" key="4">
    <source>
        <dbReference type="ARBA" id="ARBA00022679"/>
    </source>
</evidence>
<dbReference type="Proteomes" id="UP001061862">
    <property type="component" value="Plasmid p_unnamed1"/>
</dbReference>
<keyword evidence="8" id="KW-0614">Plasmid</keyword>
<evidence type="ECO:0000313" key="9">
    <source>
        <dbReference type="Proteomes" id="UP001061862"/>
    </source>
</evidence>
<dbReference type="PANTHER" id="PTHR41523:SF8">
    <property type="entry name" value="ETHYLENE RESPONSE SENSOR PROTEIN"/>
    <property type="match status" value="1"/>
</dbReference>